<dbReference type="EMBL" id="BBMT01000020">
    <property type="protein sequence ID" value="GAL37717.1"/>
    <property type="molecule type" value="Genomic_DNA"/>
</dbReference>
<reference evidence="1 2" key="1">
    <citation type="submission" date="2014-09" db="EMBL/GenBank/DDBJ databases">
        <title>Vibrio maritimus JCM 19240. (C210) whole genome shotgun sequence.</title>
        <authorList>
            <person name="Sawabe T."/>
            <person name="Meirelles P."/>
            <person name="Nakanishi M."/>
            <person name="Sayaka M."/>
            <person name="Hattori M."/>
            <person name="Ohkuma M."/>
        </authorList>
    </citation>
    <scope>NUCLEOTIDE SEQUENCE [LARGE SCALE GENOMIC DNA]</scope>
    <source>
        <strain evidence="1 2">JCM 19240</strain>
    </source>
</reference>
<evidence type="ECO:0000313" key="2">
    <source>
        <dbReference type="Proteomes" id="UP000029224"/>
    </source>
</evidence>
<name>A0A090U480_9VIBR</name>
<keyword evidence="2" id="KW-1185">Reference proteome</keyword>
<comment type="caution">
    <text evidence="1">The sequence shown here is derived from an EMBL/GenBank/DDBJ whole genome shotgun (WGS) entry which is preliminary data.</text>
</comment>
<protein>
    <submittedName>
        <fullName evidence="1">Uncharacterized protein</fullName>
    </submittedName>
</protein>
<reference evidence="1 2" key="2">
    <citation type="submission" date="2014-09" db="EMBL/GenBank/DDBJ databases">
        <authorList>
            <consortium name="NBRP consortium"/>
            <person name="Sawabe T."/>
            <person name="Meirelles P."/>
            <person name="Nakanishi M."/>
            <person name="Sayaka M."/>
            <person name="Hattori M."/>
            <person name="Ohkuma M."/>
        </authorList>
    </citation>
    <scope>NUCLEOTIDE SEQUENCE [LARGE SCALE GENOMIC DNA]</scope>
    <source>
        <strain evidence="1 2">JCM 19240</strain>
    </source>
</reference>
<organism evidence="1 2">
    <name type="scientific">Vibrio maritimus</name>
    <dbReference type="NCBI Taxonomy" id="990268"/>
    <lineage>
        <taxon>Bacteria</taxon>
        <taxon>Pseudomonadati</taxon>
        <taxon>Pseudomonadota</taxon>
        <taxon>Gammaproteobacteria</taxon>
        <taxon>Vibrionales</taxon>
        <taxon>Vibrionaceae</taxon>
        <taxon>Vibrio</taxon>
    </lineage>
</organism>
<dbReference type="Proteomes" id="UP000029224">
    <property type="component" value="Unassembled WGS sequence"/>
</dbReference>
<sequence>MFKGVGIGENSITSFKLQMVNQGDITPITNQDNSFGTVMTNIYPGDPFSCHEK</sequence>
<evidence type="ECO:0000313" key="1">
    <source>
        <dbReference type="EMBL" id="GAL37717.1"/>
    </source>
</evidence>
<gene>
    <name evidence="1" type="ORF">JCM19240_170</name>
</gene>
<accession>A0A090U480</accession>
<proteinExistence type="predicted"/>
<dbReference type="AlphaFoldDB" id="A0A090U480"/>